<proteinExistence type="predicted"/>
<dbReference type="EMBL" id="JAKMXF010000304">
    <property type="protein sequence ID" value="KAI6651457.1"/>
    <property type="molecule type" value="Genomic_DNA"/>
</dbReference>
<evidence type="ECO:0000313" key="1">
    <source>
        <dbReference type="EMBL" id="KAI6651457.1"/>
    </source>
</evidence>
<name>A0AAV7JRQ2_9METZ</name>
<accession>A0AAV7JRQ2</accession>
<dbReference type="Proteomes" id="UP001165289">
    <property type="component" value="Unassembled WGS sequence"/>
</dbReference>
<evidence type="ECO:0000313" key="2">
    <source>
        <dbReference type="Proteomes" id="UP001165289"/>
    </source>
</evidence>
<gene>
    <name evidence="1" type="ORF">LOD99_5264</name>
</gene>
<dbReference type="Gene3D" id="6.10.250.2520">
    <property type="match status" value="1"/>
</dbReference>
<reference evidence="1 2" key="1">
    <citation type="journal article" date="2023" name="BMC Biol.">
        <title>The compact genome of the sponge Oopsacas minuta (Hexactinellida) is lacking key metazoan core genes.</title>
        <authorList>
            <person name="Santini S."/>
            <person name="Schenkelaars Q."/>
            <person name="Jourda C."/>
            <person name="Duchesne M."/>
            <person name="Belahbib H."/>
            <person name="Rocher C."/>
            <person name="Selva M."/>
            <person name="Riesgo A."/>
            <person name="Vervoort M."/>
            <person name="Leys S.P."/>
            <person name="Kodjabachian L."/>
            <person name="Le Bivic A."/>
            <person name="Borchiellini C."/>
            <person name="Claverie J.M."/>
            <person name="Renard E."/>
        </authorList>
    </citation>
    <scope>NUCLEOTIDE SEQUENCE [LARGE SCALE GENOMIC DNA]</scope>
    <source>
        <strain evidence="1">SPO-2</strain>
    </source>
</reference>
<keyword evidence="2" id="KW-1185">Reference proteome</keyword>
<sequence length="154" mass="18117">MLTYRFRHVLTLPTAWLPLYLSPTLNRILKPFCSVDDCCYRSTYLIIHQFFIAQGHILLEFTEYPSFVNLHGWIYGRRRSPGASQKVILQLEEQLCEKERLMADATRTWMDRLKMTEQRKLEEIDDLRKAGISLGVENTLPNLVNLNEDPQVIF</sequence>
<dbReference type="AlphaFoldDB" id="A0AAV7JRQ2"/>
<comment type="caution">
    <text evidence="1">The sequence shown here is derived from an EMBL/GenBank/DDBJ whole genome shotgun (WGS) entry which is preliminary data.</text>
</comment>
<organism evidence="1 2">
    <name type="scientific">Oopsacas minuta</name>
    <dbReference type="NCBI Taxonomy" id="111878"/>
    <lineage>
        <taxon>Eukaryota</taxon>
        <taxon>Metazoa</taxon>
        <taxon>Porifera</taxon>
        <taxon>Hexactinellida</taxon>
        <taxon>Hexasterophora</taxon>
        <taxon>Lyssacinosida</taxon>
        <taxon>Leucopsacidae</taxon>
        <taxon>Oopsacas</taxon>
    </lineage>
</organism>
<protein>
    <submittedName>
        <fullName evidence="1">Kinesin-like protein KIF14 isoform X1</fullName>
    </submittedName>
</protein>